<feature type="transmembrane region" description="Helical" evidence="13">
    <location>
        <begin position="987"/>
        <end position="1009"/>
    </location>
</feature>
<comment type="pathway">
    <text evidence="2">Protein modification; protein glycosylation.</text>
</comment>
<dbReference type="OrthoDB" id="334012at2759"/>
<dbReference type="EMBL" id="NWUJ01000001">
    <property type="protein sequence ID" value="PFH37860.1"/>
    <property type="molecule type" value="Genomic_DNA"/>
</dbReference>
<feature type="transmembrane region" description="Helical" evidence="13">
    <location>
        <begin position="1188"/>
        <end position="1206"/>
    </location>
</feature>
<dbReference type="GO" id="GO:0005789">
    <property type="term" value="C:endoplasmic reticulum membrane"/>
    <property type="evidence" value="ECO:0007669"/>
    <property type="project" value="UniProtKB-SubCell"/>
</dbReference>
<dbReference type="GO" id="GO:0042281">
    <property type="term" value="F:dolichyl pyrophosphate Man9GlcNAc2 alpha-1,3-glucosyltransferase activity"/>
    <property type="evidence" value="ECO:0007669"/>
    <property type="project" value="UniProtKB-EC"/>
</dbReference>
<feature type="compositionally biased region" description="Basic and acidic residues" evidence="12">
    <location>
        <begin position="611"/>
        <end position="622"/>
    </location>
</feature>
<evidence type="ECO:0000256" key="7">
    <source>
        <dbReference type="ARBA" id="ARBA00022692"/>
    </source>
</evidence>
<accession>A0A2A9MPR1</accession>
<feature type="region of interest" description="Disordered" evidence="12">
    <location>
        <begin position="370"/>
        <end position="393"/>
    </location>
</feature>
<comment type="subcellular location">
    <subcellularLocation>
        <location evidence="1">Endoplasmic reticulum membrane</location>
        <topology evidence="1">Multi-pass membrane protein</topology>
    </subcellularLocation>
</comment>
<evidence type="ECO:0000256" key="6">
    <source>
        <dbReference type="ARBA" id="ARBA00022679"/>
    </source>
</evidence>
<sequence length="1549" mass="169027">MHVCEGGPVAAHRRHPQGAQEETCDARVAPRDSAYARAASPRAPRGVDSSPECFFAPFSRSPAASWALASPFRRVASLGSPYAAAPSASSLAALLSHPRSKIFLARCQTELQQLRIHTSAFASLARGEPWASPQRRWLACASQGDRSEQGGGGGRFEREQPRRVPAQPADTDLLQHVFLLVPPTLSELLRAQQARSAEGDDRMRKGERDAHQRLAGAEGSAETRHLNSACSQAEETPPAPPACRTYGGFALQAYVNLNGLLGLPQRAERGSGALRGADEIPSDASPVRFPAVAPSSASAFEEAEAKAAQHAESAGATPEERSNEDLSTQEGEEDLFLHFTLEVYADYPFEPPCLFFRRFVSRSEIRRRQHQAAASPASVSTPSSSRASPQSPHRLLSEAVHERLAALSREGTAYALTHAVLGESWLPSLSLVILLRRLCSALLLLSFQAQEENQGQSTHVNLCRLEPSTSRVSLSAAQPARVATKAPCSPLAAEREARKGHLAGASEFCASPPLASSAALSSAAAARHRGGETECRRVRRSYGDFEAQRHWMEITFNLPLSVWYTYGTFLSPPSFLQAPVASQSDPPPAGGPTSFPSSSAERERRGRGRARREAPPDARPPRAEASGEDANPRASASLSPQIKSLWWPLDYPPLSAFFALALAPIAFLAHPPSVVLWPWRRHAGLWSLETAKEDAGERAVDRGREGEARRAPSAKTNGERAHEETETANESGGERKEGAHQRTPNARQQARNVAVAASSDAEFRAVEDEFLRVFMRWTVIAADFLTFVLFSLFFFSSSPPSASQAEQTPPEDGGGEAEESEARVAEASQRVPYSPSWLQLATCPSSDATRPAQNARGASGLYAELFSGEKREAARCAHASTSASVSPPAGPVRPRSPSSPSGSFFARASSLLCRLSSDSFCGRASPACRCAGTETSSFLSLALLLLSPPLLLVDDGHFQYNGVALGLVTGAAACLFRGQDLCCALCFSLALLFKQTMLYFAPAFFAVLLSRASRRLHFKGRLQTPQIFHLPLRTCMWRVSRLALVVLAVAACVFSPFLLLHPPAPLSLSQQQEASLAWSFSLFPPPGEAPVDGRRTGERSGLRPPAFSSSLAILYNRIFPFHRGVYEDYVANVWIVLSPVLRLRDRLAADSSPFLSEKMLLLLSIGLTLLGLLPACVAVYAHPTRERFLAALFCSASSFFLFSFHVHEKAILLPLSAALLMLPRTPEFACLYSMMATFSLLHLMQKDFLVFPASLLLVCFFFLSALLVPHLRSSDPLPATRTHGLTPFLPQSSSTRQATLRSRLGALSPRFSSTHGSPRSFAVSAFLTAWRYGAAASDIGFCLFLFFRLLIRRVYLHVTFSVATVRASLFPASPPRERPLDLLAQKRIQLETLRSEEAQVYRQLAEVLRKRGKPFPSGVAREEAARFCPQGDQTCREERGGHEWLSRLFPLVLSPVGWLPAAFFSALPQVFIRPPTRFPYVFVYLNCCLHFLFFFLSLVAVTLRAFSAPSTEGRSCPESLLDETREEILEDSPFSGSVHSFVHGREKKE</sequence>
<feature type="transmembrane region" description="Helical" evidence="13">
    <location>
        <begin position="1478"/>
        <end position="1501"/>
    </location>
</feature>
<dbReference type="PANTHER" id="PTHR12413">
    <property type="entry name" value="DOLICHYL GLYCOSYLTRANSFERASE"/>
    <property type="match status" value="1"/>
</dbReference>
<gene>
    <name evidence="14" type="ORF">BESB_002010</name>
</gene>
<dbReference type="GeneID" id="40305264"/>
<feature type="region of interest" description="Disordered" evidence="12">
    <location>
        <begin position="799"/>
        <end position="830"/>
    </location>
</feature>
<comment type="caution">
    <text evidence="14">The sequence shown here is derived from an EMBL/GenBank/DDBJ whole genome shotgun (WGS) entry which is preliminary data.</text>
</comment>
<feature type="compositionally biased region" description="Basic and acidic residues" evidence="12">
    <location>
        <begin position="692"/>
        <end position="710"/>
    </location>
</feature>
<dbReference type="InterPro" id="IPR004856">
    <property type="entry name" value="Glyco_trans_ALG6/ALG8"/>
</dbReference>
<dbReference type="UniPathway" id="UPA00378"/>
<dbReference type="KEGG" id="bbes:BESB_002010"/>
<evidence type="ECO:0000256" key="13">
    <source>
        <dbReference type="SAM" id="Phobius"/>
    </source>
</evidence>
<evidence type="ECO:0000313" key="15">
    <source>
        <dbReference type="Proteomes" id="UP000224006"/>
    </source>
</evidence>
<feature type="region of interest" description="Disordered" evidence="12">
    <location>
        <begin position="275"/>
        <end position="330"/>
    </location>
</feature>
<dbReference type="Pfam" id="PF03155">
    <property type="entry name" value="Alg6_Alg8"/>
    <property type="match status" value="3"/>
</dbReference>
<keyword evidence="8" id="KW-0256">Endoplasmic reticulum</keyword>
<feature type="compositionally biased region" description="Low complexity" evidence="12">
    <location>
        <begin position="372"/>
        <end position="392"/>
    </location>
</feature>
<feature type="region of interest" description="Disordered" evidence="12">
    <location>
        <begin position="877"/>
        <end position="901"/>
    </location>
</feature>
<feature type="transmembrane region" description="Helical" evidence="13">
    <location>
        <begin position="1042"/>
        <end position="1060"/>
    </location>
</feature>
<evidence type="ECO:0000256" key="8">
    <source>
        <dbReference type="ARBA" id="ARBA00022824"/>
    </source>
</evidence>
<feature type="transmembrane region" description="Helical" evidence="13">
    <location>
        <begin position="1218"/>
        <end position="1241"/>
    </location>
</feature>
<keyword evidence="5" id="KW-0328">Glycosyltransferase</keyword>
<evidence type="ECO:0000256" key="4">
    <source>
        <dbReference type="ARBA" id="ARBA00011937"/>
    </source>
</evidence>
<keyword evidence="6" id="KW-0808">Transferase</keyword>
<evidence type="ECO:0000256" key="2">
    <source>
        <dbReference type="ARBA" id="ARBA00004922"/>
    </source>
</evidence>
<dbReference type="VEuPathDB" id="ToxoDB:BESB_002010"/>
<feature type="compositionally biased region" description="Basic and acidic residues" evidence="12">
    <location>
        <begin position="197"/>
        <end position="212"/>
    </location>
</feature>
<feature type="compositionally biased region" description="Low complexity" evidence="12">
    <location>
        <begin position="879"/>
        <end position="901"/>
    </location>
</feature>
<reference evidence="14 15" key="1">
    <citation type="submission" date="2017-09" db="EMBL/GenBank/DDBJ databases">
        <title>Genome sequencing of Besnoitia besnoiti strain Bb-Ger1.</title>
        <authorList>
            <person name="Schares G."/>
            <person name="Venepally P."/>
            <person name="Lorenzi H.A."/>
        </authorList>
    </citation>
    <scope>NUCLEOTIDE SEQUENCE [LARGE SCALE GENOMIC DNA]</scope>
    <source>
        <strain evidence="14 15">Bb-Ger1</strain>
    </source>
</reference>
<feature type="region of interest" description="Disordered" evidence="12">
    <location>
        <begin position="141"/>
        <end position="168"/>
    </location>
</feature>
<feature type="region of interest" description="Disordered" evidence="12">
    <location>
        <begin position="192"/>
        <end position="240"/>
    </location>
</feature>
<feature type="transmembrane region" description="Helical" evidence="13">
    <location>
        <begin position="1159"/>
        <end position="1181"/>
    </location>
</feature>
<evidence type="ECO:0000256" key="10">
    <source>
        <dbReference type="ARBA" id="ARBA00023136"/>
    </source>
</evidence>
<keyword evidence="10 13" id="KW-0472">Membrane</keyword>
<evidence type="ECO:0000256" key="9">
    <source>
        <dbReference type="ARBA" id="ARBA00022989"/>
    </source>
</evidence>
<evidence type="ECO:0000256" key="1">
    <source>
        <dbReference type="ARBA" id="ARBA00004477"/>
    </source>
</evidence>
<proteinExistence type="inferred from homology"/>
<dbReference type="EC" id="2.4.1.267" evidence="4"/>
<feature type="compositionally biased region" description="Low complexity" evidence="12">
    <location>
        <begin position="291"/>
        <end position="302"/>
    </location>
</feature>
<keyword evidence="15" id="KW-1185">Reference proteome</keyword>
<name>A0A2A9MPR1_BESBE</name>
<evidence type="ECO:0000256" key="11">
    <source>
        <dbReference type="ARBA" id="ARBA00032921"/>
    </source>
</evidence>
<dbReference type="Proteomes" id="UP000224006">
    <property type="component" value="Chromosome I"/>
</dbReference>
<protein>
    <recommendedName>
        <fullName evidence="4">dolichyl-P-Glc:Man9GlcNAc2-PP-dolichol alpha-1,3-glucosyltransferase</fullName>
        <ecNumber evidence="4">2.4.1.267</ecNumber>
    </recommendedName>
    <alternativeName>
        <fullName evidence="11">Dol-P-Glc:Man(9)GlcNAc(2)-PP-Dol alpha-1,3-glucosyltransferase</fullName>
    </alternativeName>
</protein>
<dbReference type="RefSeq" id="XP_029221869.1">
    <property type="nucleotide sequence ID" value="XM_029358956.1"/>
</dbReference>
<evidence type="ECO:0000313" key="14">
    <source>
        <dbReference type="EMBL" id="PFH37860.1"/>
    </source>
</evidence>
<feature type="transmembrane region" description="Helical" evidence="13">
    <location>
        <begin position="1329"/>
        <end position="1351"/>
    </location>
</feature>
<comment type="similarity">
    <text evidence="3">Belongs to the ALG6/ALG8 glucosyltransferase family.</text>
</comment>
<evidence type="ECO:0000256" key="5">
    <source>
        <dbReference type="ARBA" id="ARBA00022676"/>
    </source>
</evidence>
<dbReference type="STRING" id="94643.A0A2A9MPR1"/>
<evidence type="ECO:0000256" key="12">
    <source>
        <dbReference type="SAM" id="MobiDB-lite"/>
    </source>
</evidence>
<feature type="region of interest" description="Disordered" evidence="12">
    <location>
        <begin position="692"/>
        <end position="753"/>
    </location>
</feature>
<keyword evidence="7 13" id="KW-0812">Transmembrane</keyword>
<evidence type="ECO:0000256" key="3">
    <source>
        <dbReference type="ARBA" id="ARBA00008715"/>
    </source>
</evidence>
<organism evidence="14 15">
    <name type="scientific">Besnoitia besnoiti</name>
    <name type="common">Apicomplexan protozoan</name>
    <dbReference type="NCBI Taxonomy" id="94643"/>
    <lineage>
        <taxon>Eukaryota</taxon>
        <taxon>Sar</taxon>
        <taxon>Alveolata</taxon>
        <taxon>Apicomplexa</taxon>
        <taxon>Conoidasida</taxon>
        <taxon>Coccidia</taxon>
        <taxon>Eucoccidiorida</taxon>
        <taxon>Eimeriorina</taxon>
        <taxon>Sarcocystidae</taxon>
        <taxon>Besnoitia</taxon>
    </lineage>
</organism>
<feature type="region of interest" description="Disordered" evidence="12">
    <location>
        <begin position="1"/>
        <end position="30"/>
    </location>
</feature>
<feature type="transmembrane region" description="Helical" evidence="13">
    <location>
        <begin position="1448"/>
        <end position="1472"/>
    </location>
</feature>
<dbReference type="PANTHER" id="PTHR12413:SF1">
    <property type="entry name" value="DOLICHYL PYROPHOSPHATE MAN9GLCNAC2 ALPHA-1,3-GLUCOSYLTRANSFERASE"/>
    <property type="match status" value="1"/>
</dbReference>
<feature type="transmembrane region" description="Helical" evidence="13">
    <location>
        <begin position="773"/>
        <end position="795"/>
    </location>
</feature>
<keyword evidence="9 13" id="KW-1133">Transmembrane helix</keyword>
<feature type="region of interest" description="Disordered" evidence="12">
    <location>
        <begin position="579"/>
        <end position="635"/>
    </location>
</feature>
<feature type="transmembrane region" description="Helical" evidence="13">
    <location>
        <begin position="1248"/>
        <end position="1268"/>
    </location>
</feature>